<feature type="domain" description="YjiS-like" evidence="1">
    <location>
        <begin position="24"/>
        <end position="54"/>
    </location>
</feature>
<dbReference type="InterPro" id="IPR009506">
    <property type="entry name" value="YjiS-like"/>
</dbReference>
<dbReference type="Pfam" id="PF06568">
    <property type="entry name" value="YjiS-like"/>
    <property type="match status" value="1"/>
</dbReference>
<dbReference type="AlphaFoldDB" id="A0A7C9HL02"/>
<organism evidence="2 3">
    <name type="scientific">Sediminimonas qiaohouensis</name>
    <dbReference type="NCBI Taxonomy" id="552061"/>
    <lineage>
        <taxon>Bacteria</taxon>
        <taxon>Pseudomonadati</taxon>
        <taxon>Pseudomonadota</taxon>
        <taxon>Alphaproteobacteria</taxon>
        <taxon>Rhodobacterales</taxon>
        <taxon>Roseobacteraceae</taxon>
        <taxon>Sediminimonas</taxon>
    </lineage>
</organism>
<evidence type="ECO:0000259" key="1">
    <source>
        <dbReference type="Pfam" id="PF06568"/>
    </source>
</evidence>
<evidence type="ECO:0000313" key="3">
    <source>
        <dbReference type="Proteomes" id="UP000483078"/>
    </source>
</evidence>
<sequence>MTTLTSTRRDAACTAPRRPGVLSRLRGMLAVRAQRRALARLDEHALRDIGLTRDTALSEANRPIWDVPPYWLR</sequence>
<dbReference type="EMBL" id="VENJ01000004">
    <property type="protein sequence ID" value="MTJ03643.1"/>
    <property type="molecule type" value="Genomic_DNA"/>
</dbReference>
<reference evidence="2 3" key="1">
    <citation type="submission" date="2019-06" db="EMBL/GenBank/DDBJ databases">
        <title>Enrichment of Autotrophic Halophilic Microorganisms from Red Sea Brine Pool Using Microbial Electrosynthesis System.</title>
        <authorList>
            <person name="Alqahtani M.F."/>
            <person name="Bajracharya S."/>
            <person name="Katuri K.P."/>
            <person name="Ali M."/>
            <person name="Saikaly P.E."/>
        </authorList>
    </citation>
    <scope>NUCLEOTIDE SEQUENCE [LARGE SCALE GENOMIC DNA]</scope>
    <source>
        <strain evidence="2">MES6</strain>
    </source>
</reference>
<comment type="caution">
    <text evidence="2">The sequence shown here is derived from an EMBL/GenBank/DDBJ whole genome shotgun (WGS) entry which is preliminary data.</text>
</comment>
<dbReference type="RefSeq" id="WP_273248209.1">
    <property type="nucleotide sequence ID" value="NZ_VENJ01000004.1"/>
</dbReference>
<evidence type="ECO:0000313" key="2">
    <source>
        <dbReference type="EMBL" id="MTJ03643.1"/>
    </source>
</evidence>
<protein>
    <submittedName>
        <fullName evidence="2">DUF1127 domain-containing protein</fullName>
    </submittedName>
</protein>
<name>A0A7C9HL02_9RHOB</name>
<proteinExistence type="predicted"/>
<accession>A0A7C9HL02</accession>
<dbReference type="Proteomes" id="UP000483078">
    <property type="component" value="Unassembled WGS sequence"/>
</dbReference>
<gene>
    <name evidence="2" type="ORF">FH759_02955</name>
</gene>